<dbReference type="PROSITE" id="PS50104">
    <property type="entry name" value="TIR"/>
    <property type="match status" value="1"/>
</dbReference>
<dbReference type="InterPro" id="IPR035897">
    <property type="entry name" value="Toll_tir_struct_dom_sf"/>
</dbReference>
<keyword evidence="2" id="KW-0675">Receptor</keyword>
<dbReference type="InterPro" id="IPR000157">
    <property type="entry name" value="TIR_dom"/>
</dbReference>
<gene>
    <name evidence="2" type="ORF">DXN04_30860</name>
</gene>
<accession>A0A3E1NT72</accession>
<dbReference type="SMART" id="SM00255">
    <property type="entry name" value="TIR"/>
    <property type="match status" value="1"/>
</dbReference>
<sequence>MNTALARIKKCLANKEPVLDLGNCGHCEEDLRISSEVGQQLSRCTRITKLVLSNREYEWELDNTLLFEIDLRDRNEYRKVDNQLPYRNSWHPTYFFFLRDKRPVIPTVLDNMNHFIAIPEVVAALSNLEEFECGGEYEERWEIALIECINTSQERKIKVSVEGNDKSVAAEILNRIVEFDPAEDLEISVDGVNFVSRSALINKMQRKRLERDATNGEPLSVNDFRYLFDNNPIGNTTRTIRIFVSYSHKDTALVKLLVEKLQSHLLCRPGFHFHIWTDQAIDLGADWDAAIKREIEKSDLALLFVSASYIASPYVRKEEVGALFKKMQEDKFTMLPVLLRDCDFTSFETLSGIQFFQAKYLDYGFKKPHIRDKFMSFDVLGENEDATDQQLNSYYKNLADKIFDTVNNKF</sequence>
<dbReference type="Proteomes" id="UP000261174">
    <property type="component" value="Unassembled WGS sequence"/>
</dbReference>
<feature type="domain" description="TIR" evidence="1">
    <location>
        <begin position="238"/>
        <end position="402"/>
    </location>
</feature>
<protein>
    <submittedName>
        <fullName evidence="2">Toll/interleukin-1 receptor domain-containing protein</fullName>
    </submittedName>
</protein>
<dbReference type="SUPFAM" id="SSF52200">
    <property type="entry name" value="Toll/Interleukin receptor TIR domain"/>
    <property type="match status" value="1"/>
</dbReference>
<evidence type="ECO:0000259" key="1">
    <source>
        <dbReference type="PROSITE" id="PS50104"/>
    </source>
</evidence>
<evidence type="ECO:0000313" key="2">
    <source>
        <dbReference type="EMBL" id="RFM30968.1"/>
    </source>
</evidence>
<dbReference type="EMBL" id="QTJV01000017">
    <property type="protein sequence ID" value="RFM30968.1"/>
    <property type="molecule type" value="Genomic_DNA"/>
</dbReference>
<comment type="caution">
    <text evidence="2">The sequence shown here is derived from an EMBL/GenBank/DDBJ whole genome shotgun (WGS) entry which is preliminary data.</text>
</comment>
<proteinExistence type="predicted"/>
<dbReference type="Pfam" id="PF13676">
    <property type="entry name" value="TIR_2"/>
    <property type="match status" value="1"/>
</dbReference>
<reference evidence="2 3" key="1">
    <citation type="submission" date="2018-08" db="EMBL/GenBank/DDBJ databases">
        <title>Chitinophaga sp. K20C18050901, a novel bacterium isolated from forest soil.</title>
        <authorList>
            <person name="Wang C."/>
        </authorList>
    </citation>
    <scope>NUCLEOTIDE SEQUENCE [LARGE SCALE GENOMIC DNA]</scope>
    <source>
        <strain evidence="2 3">K20C18050901</strain>
    </source>
</reference>
<dbReference type="GO" id="GO:0007165">
    <property type="term" value="P:signal transduction"/>
    <property type="evidence" value="ECO:0007669"/>
    <property type="project" value="InterPro"/>
</dbReference>
<name>A0A3E1NT72_9BACT</name>
<dbReference type="AlphaFoldDB" id="A0A3E1NT72"/>
<keyword evidence="3" id="KW-1185">Reference proteome</keyword>
<dbReference type="Gene3D" id="3.40.50.10140">
    <property type="entry name" value="Toll/interleukin-1 receptor homology (TIR) domain"/>
    <property type="match status" value="1"/>
</dbReference>
<dbReference type="OrthoDB" id="9775877at2"/>
<dbReference type="RefSeq" id="WP_116857282.1">
    <property type="nucleotide sequence ID" value="NZ_QTJV01000017.1"/>
</dbReference>
<organism evidence="2 3">
    <name type="scientific">Chitinophaga silvisoli</name>
    <dbReference type="NCBI Taxonomy" id="2291814"/>
    <lineage>
        <taxon>Bacteria</taxon>
        <taxon>Pseudomonadati</taxon>
        <taxon>Bacteroidota</taxon>
        <taxon>Chitinophagia</taxon>
        <taxon>Chitinophagales</taxon>
        <taxon>Chitinophagaceae</taxon>
        <taxon>Chitinophaga</taxon>
    </lineage>
</organism>
<evidence type="ECO:0000313" key="3">
    <source>
        <dbReference type="Proteomes" id="UP000261174"/>
    </source>
</evidence>